<feature type="transmembrane region" description="Helical" evidence="6">
    <location>
        <begin position="134"/>
        <end position="159"/>
    </location>
</feature>
<keyword evidence="3 6" id="KW-1133">Transmembrane helix</keyword>
<dbReference type="Proteomes" id="UP000837801">
    <property type="component" value="Unassembled WGS sequence"/>
</dbReference>
<evidence type="ECO:0000256" key="3">
    <source>
        <dbReference type="ARBA" id="ARBA00022989"/>
    </source>
</evidence>
<dbReference type="AlphaFoldDB" id="A0A9P0QLY9"/>
<dbReference type="PANTHER" id="PTHR37451">
    <property type="entry name" value="MARVEL DOMAIN"/>
    <property type="match status" value="1"/>
</dbReference>
<dbReference type="EMBL" id="CAKXYY010000002">
    <property type="protein sequence ID" value="CAH2350840.1"/>
    <property type="molecule type" value="Genomic_DNA"/>
</dbReference>
<protein>
    <recommendedName>
        <fullName evidence="7">MARVEL domain-containing protein</fullName>
    </recommendedName>
</protein>
<evidence type="ECO:0000259" key="7">
    <source>
        <dbReference type="Pfam" id="PF01284"/>
    </source>
</evidence>
<dbReference type="InterPro" id="IPR008253">
    <property type="entry name" value="Marvel"/>
</dbReference>
<evidence type="ECO:0000313" key="8">
    <source>
        <dbReference type="EMBL" id="CAH2350840.1"/>
    </source>
</evidence>
<evidence type="ECO:0000256" key="5">
    <source>
        <dbReference type="SAM" id="MobiDB-lite"/>
    </source>
</evidence>
<reference evidence="8" key="1">
    <citation type="submission" date="2022-03" db="EMBL/GenBank/DDBJ databases">
        <authorList>
            <person name="Legras J.-L."/>
            <person name="Devillers H."/>
            <person name="Grondin C."/>
        </authorList>
    </citation>
    <scope>NUCLEOTIDE SEQUENCE</scope>
    <source>
        <strain evidence="8">CLIB 1423</strain>
    </source>
</reference>
<name>A0A9P0QLY9_9ASCO</name>
<dbReference type="OrthoDB" id="2117453at2759"/>
<accession>A0A9P0QLY9</accession>
<evidence type="ECO:0000256" key="1">
    <source>
        <dbReference type="ARBA" id="ARBA00004141"/>
    </source>
</evidence>
<evidence type="ECO:0000256" key="4">
    <source>
        <dbReference type="ARBA" id="ARBA00023136"/>
    </source>
</evidence>
<comment type="caution">
    <text evidence="8">The sequence shown here is derived from an EMBL/GenBank/DDBJ whole genome shotgun (WGS) entry which is preliminary data.</text>
</comment>
<evidence type="ECO:0000256" key="6">
    <source>
        <dbReference type="SAM" id="Phobius"/>
    </source>
</evidence>
<dbReference type="PANTHER" id="PTHR37451:SF1">
    <property type="entry name" value="MARVEL DOMAIN-CONTAINING PROTEIN"/>
    <property type="match status" value="1"/>
</dbReference>
<feature type="transmembrane region" description="Helical" evidence="6">
    <location>
        <begin position="54"/>
        <end position="74"/>
    </location>
</feature>
<feature type="region of interest" description="Disordered" evidence="5">
    <location>
        <begin position="203"/>
        <end position="248"/>
    </location>
</feature>
<feature type="domain" description="MARVEL" evidence="7">
    <location>
        <begin position="18"/>
        <end position="151"/>
    </location>
</feature>
<keyword evidence="2 6" id="KW-0812">Transmembrane</keyword>
<comment type="subcellular location">
    <subcellularLocation>
        <location evidence="1">Membrane</location>
        <topology evidence="1">Multi-pass membrane protein</topology>
    </subcellularLocation>
</comment>
<gene>
    <name evidence="8" type="ORF">CLIB1423_02S06348</name>
</gene>
<keyword evidence="4 6" id="KW-0472">Membrane</keyword>
<feature type="transmembrane region" description="Helical" evidence="6">
    <location>
        <begin position="20"/>
        <end position="42"/>
    </location>
</feature>
<sequence length="248" mass="26507">MPAPFTFRVFNRSGDFVVSLALRGVQILFTIIVLGTSAGAVSSPWGSGYFEGPACGLAVSIIDLIWLVVTLFLSKYLLSLLVTVAESIITILWIVAFGLLASNFAGVNCDYFDDDIFFYGGGRHSWKGCSAGKAAAAFAFLLFVLHIATLTLHVLYGLVPLNKVDNVLLKKLGTLSIGAIFPLESQAAVGHQETVVGDLEAGQSSIEKDQSVTDEPVPATNVESVDEPVVAKDEVPKSEELPNPETRD</sequence>
<feature type="transmembrane region" description="Helical" evidence="6">
    <location>
        <begin position="80"/>
        <end position="101"/>
    </location>
</feature>
<keyword evidence="9" id="KW-1185">Reference proteome</keyword>
<feature type="compositionally biased region" description="Basic and acidic residues" evidence="5">
    <location>
        <begin position="229"/>
        <end position="248"/>
    </location>
</feature>
<dbReference type="GO" id="GO:0016020">
    <property type="term" value="C:membrane"/>
    <property type="evidence" value="ECO:0007669"/>
    <property type="project" value="UniProtKB-SubCell"/>
</dbReference>
<dbReference type="Pfam" id="PF01284">
    <property type="entry name" value="MARVEL"/>
    <property type="match status" value="1"/>
</dbReference>
<proteinExistence type="predicted"/>
<evidence type="ECO:0000313" key="9">
    <source>
        <dbReference type="Proteomes" id="UP000837801"/>
    </source>
</evidence>
<evidence type="ECO:0000256" key="2">
    <source>
        <dbReference type="ARBA" id="ARBA00022692"/>
    </source>
</evidence>
<organism evidence="8 9">
    <name type="scientific">[Candida] railenensis</name>
    <dbReference type="NCBI Taxonomy" id="45579"/>
    <lineage>
        <taxon>Eukaryota</taxon>
        <taxon>Fungi</taxon>
        <taxon>Dikarya</taxon>
        <taxon>Ascomycota</taxon>
        <taxon>Saccharomycotina</taxon>
        <taxon>Pichiomycetes</taxon>
        <taxon>Debaryomycetaceae</taxon>
        <taxon>Kurtzmaniella</taxon>
    </lineage>
</organism>